<keyword evidence="4" id="KW-0677">Repeat</keyword>
<dbReference type="AlphaFoldDB" id="A0ABD3TKZ3"/>
<dbReference type="GO" id="GO:0005874">
    <property type="term" value="C:microtubule"/>
    <property type="evidence" value="ECO:0007669"/>
    <property type="project" value="UniProtKB-KW"/>
</dbReference>
<evidence type="ECO:0000256" key="5">
    <source>
        <dbReference type="ARBA" id="ARBA00023212"/>
    </source>
</evidence>
<reference evidence="8 9" key="1">
    <citation type="submission" date="2024-11" db="EMBL/GenBank/DDBJ databases">
        <title>Chromosome-level genome assembly of the freshwater bivalve Anodonta woodiana.</title>
        <authorList>
            <person name="Chen X."/>
        </authorList>
    </citation>
    <scope>NUCLEOTIDE SEQUENCE [LARGE SCALE GENOMIC DNA]</scope>
    <source>
        <strain evidence="8">MN2024</strain>
        <tissue evidence="8">Gills</tissue>
    </source>
</reference>
<evidence type="ECO:0000313" key="9">
    <source>
        <dbReference type="Proteomes" id="UP001634394"/>
    </source>
</evidence>
<keyword evidence="2 6" id="KW-0963">Cytoplasm</keyword>
<comment type="subcellular location">
    <subcellularLocation>
        <location evidence="1 6">Cytoplasm</location>
        <location evidence="1 6">Cytoskeleton</location>
    </subcellularLocation>
</comment>
<proteinExistence type="predicted"/>
<evidence type="ECO:0000256" key="6">
    <source>
        <dbReference type="RuleBase" id="RU000686"/>
    </source>
</evidence>
<evidence type="ECO:0000256" key="2">
    <source>
        <dbReference type="ARBA" id="ARBA00022490"/>
    </source>
</evidence>
<feature type="region of interest" description="Disordered" evidence="7">
    <location>
        <begin position="176"/>
        <end position="205"/>
    </location>
</feature>
<evidence type="ECO:0000313" key="8">
    <source>
        <dbReference type="EMBL" id="KAL3837271.1"/>
    </source>
</evidence>
<keyword evidence="5 6" id="KW-0206">Cytoskeleton</keyword>
<dbReference type="InterPro" id="IPR001084">
    <property type="entry name" value="MAP_tubulin-bd_rpt"/>
</dbReference>
<dbReference type="EMBL" id="JBJQND010000018">
    <property type="protein sequence ID" value="KAL3837271.1"/>
    <property type="molecule type" value="Genomic_DNA"/>
</dbReference>
<dbReference type="PANTHER" id="PTHR11501:SF18">
    <property type="entry name" value="MICROTUBULE-ASSOCIATED PROTEIN"/>
    <property type="match status" value="1"/>
</dbReference>
<gene>
    <name evidence="8" type="ORF">ACJMK2_022638</name>
</gene>
<feature type="compositionally biased region" description="Polar residues" evidence="7">
    <location>
        <begin position="178"/>
        <end position="198"/>
    </location>
</feature>
<name>A0ABD3TKZ3_SINWO</name>
<dbReference type="Pfam" id="PF00418">
    <property type="entry name" value="Tubulin-binding"/>
    <property type="match status" value="1"/>
</dbReference>
<evidence type="ECO:0000256" key="1">
    <source>
        <dbReference type="ARBA" id="ARBA00004245"/>
    </source>
</evidence>
<evidence type="ECO:0000256" key="4">
    <source>
        <dbReference type="ARBA" id="ARBA00022737"/>
    </source>
</evidence>
<evidence type="ECO:0000256" key="3">
    <source>
        <dbReference type="ARBA" id="ARBA00022553"/>
    </source>
</evidence>
<protein>
    <recommendedName>
        <fullName evidence="6">Microtubule-associated protein</fullName>
    </recommendedName>
</protein>
<accession>A0ABD3TKZ3</accession>
<comment type="caution">
    <text evidence="8">The sequence shown here is derived from an EMBL/GenBank/DDBJ whole genome shotgun (WGS) entry which is preliminary data.</text>
</comment>
<keyword evidence="9" id="KW-1185">Reference proteome</keyword>
<sequence>MWSEKYTNDEDSELVLPRLKLPKQFAVQERKFEDTDVPIPTVLYVPHKRQFQGQYPLVSVHRRANGKYVVIEQRPIHTKFTSEFDDIKNTDKDGYTDDSPKYRYIKPPWNWSTKGKYIERSVKKAFHEPYLPPIKDRYAVIPAKVGSLENADHTPGGGMRKVPTFKIKWEAEAKIGSLPQTSRTNPSTQRTTPESGSSLKLPDIKPRYGATADTDGFTSIHYNPSGPVIVTKKKIQSKPRVGSFENINFQSYGGNVTVPHYKTKWASESKIGSLEKLDHKPGGGNVQILTQKLNWKSEAKINSLDKTDYTPRKRRFRVPNFYVDWNKHANPKVNSLDNADHTPRGGNVNIFHEKINWKADSKVKKTWKSRLDHNLLEIMSEEDDDDESFRFTV</sequence>
<keyword evidence="6" id="KW-0493">Microtubule</keyword>
<dbReference type="PANTHER" id="PTHR11501">
    <property type="entry name" value="MICROTUBULE-ASSOCIATED PROTEIN"/>
    <property type="match status" value="1"/>
</dbReference>
<evidence type="ECO:0000256" key="7">
    <source>
        <dbReference type="SAM" id="MobiDB-lite"/>
    </source>
</evidence>
<dbReference type="PROSITE" id="PS00229">
    <property type="entry name" value="TAU_MAP_1"/>
    <property type="match status" value="1"/>
</dbReference>
<organism evidence="8 9">
    <name type="scientific">Sinanodonta woodiana</name>
    <name type="common">Chinese pond mussel</name>
    <name type="synonym">Anodonta woodiana</name>
    <dbReference type="NCBI Taxonomy" id="1069815"/>
    <lineage>
        <taxon>Eukaryota</taxon>
        <taxon>Metazoa</taxon>
        <taxon>Spiralia</taxon>
        <taxon>Lophotrochozoa</taxon>
        <taxon>Mollusca</taxon>
        <taxon>Bivalvia</taxon>
        <taxon>Autobranchia</taxon>
        <taxon>Heteroconchia</taxon>
        <taxon>Palaeoheterodonta</taxon>
        <taxon>Unionida</taxon>
        <taxon>Unionoidea</taxon>
        <taxon>Unionidae</taxon>
        <taxon>Unioninae</taxon>
        <taxon>Sinanodonta</taxon>
    </lineage>
</organism>
<dbReference type="InterPro" id="IPR027324">
    <property type="entry name" value="MAP2/MAP4/Tau"/>
</dbReference>
<dbReference type="Proteomes" id="UP001634394">
    <property type="component" value="Unassembled WGS sequence"/>
</dbReference>
<keyword evidence="3" id="KW-0597">Phosphoprotein</keyword>